<protein>
    <submittedName>
        <fullName evidence="1">DUF535 domain-containing protein</fullName>
    </submittedName>
</protein>
<dbReference type="InterPro" id="IPR007488">
    <property type="entry name" value="DUF535"/>
</dbReference>
<sequence length="323" mass="35415">MQSITIRSGAAGFTGMKQLRETLKLALRARLHRHATFGWLELLNSHPMFAELVKARPRLIYKIYRPYLSNTMDAGQRLALLRGHYRHVFRHGLGPLTVQAARHAVVLATIEGKSGVAYQVQLRAIEPMEREGELVLQLLQGGDLVYSAAFSFLDGGQDGMALGIGCMQGPKGERGLQLIKDATRELHGLRPKNLMVKLLSQIAYDHDCAQLRLVGNANRAVCGATRQGKVHADYDALWQELGAVARSDGDYALASEAICAPDLAAIASKKRSEARKRHETLCELAQALAVSLHAPRIEAVQLPVQTTPVFPPMAEDAEKYALA</sequence>
<dbReference type="RefSeq" id="WP_161051840.1">
    <property type="nucleotide sequence ID" value="NZ_WWCR01000032.1"/>
</dbReference>
<dbReference type="PANTHER" id="PTHR38785:SF1">
    <property type="entry name" value="HOMOLOG OF VIRK"/>
    <property type="match status" value="1"/>
</dbReference>
<organism evidence="1 2">
    <name type="scientific">Duganella margarita</name>
    <dbReference type="NCBI Taxonomy" id="2692170"/>
    <lineage>
        <taxon>Bacteria</taxon>
        <taxon>Pseudomonadati</taxon>
        <taxon>Pseudomonadota</taxon>
        <taxon>Betaproteobacteria</taxon>
        <taxon>Burkholderiales</taxon>
        <taxon>Oxalobacteraceae</taxon>
        <taxon>Telluria group</taxon>
        <taxon>Duganella</taxon>
    </lineage>
</organism>
<gene>
    <name evidence="1" type="ORF">GTP56_23085</name>
</gene>
<evidence type="ECO:0000313" key="1">
    <source>
        <dbReference type="EMBL" id="MYM75057.1"/>
    </source>
</evidence>
<accession>A0A7X4H490</accession>
<dbReference type="Proteomes" id="UP000469734">
    <property type="component" value="Unassembled WGS sequence"/>
</dbReference>
<dbReference type="PANTHER" id="PTHR38785">
    <property type="entry name" value="HOMOLOG OF VIRK"/>
    <property type="match status" value="1"/>
</dbReference>
<evidence type="ECO:0000313" key="2">
    <source>
        <dbReference type="Proteomes" id="UP000469734"/>
    </source>
</evidence>
<dbReference type="Pfam" id="PF04393">
    <property type="entry name" value="DUF535"/>
    <property type="match status" value="1"/>
</dbReference>
<proteinExistence type="predicted"/>
<dbReference type="GO" id="GO:0006974">
    <property type="term" value="P:DNA damage response"/>
    <property type="evidence" value="ECO:0007669"/>
    <property type="project" value="TreeGrafter"/>
</dbReference>
<dbReference type="AlphaFoldDB" id="A0A7X4H490"/>
<name>A0A7X4H490_9BURK</name>
<comment type="caution">
    <text evidence="1">The sequence shown here is derived from an EMBL/GenBank/DDBJ whole genome shotgun (WGS) entry which is preliminary data.</text>
</comment>
<reference evidence="1 2" key="1">
    <citation type="submission" date="2019-12" db="EMBL/GenBank/DDBJ databases">
        <title>Novel species isolated from a subtropical stream in China.</title>
        <authorList>
            <person name="Lu H."/>
        </authorList>
    </citation>
    <scope>NUCLEOTIDE SEQUENCE [LARGE SCALE GENOMIC DNA]</scope>
    <source>
        <strain evidence="1 2">FT134W</strain>
    </source>
</reference>
<dbReference type="EMBL" id="WWCR01000032">
    <property type="protein sequence ID" value="MYM75057.1"/>
    <property type="molecule type" value="Genomic_DNA"/>
</dbReference>